<organism evidence="1 2">
    <name type="scientific">Kipferlia bialata</name>
    <dbReference type="NCBI Taxonomy" id="797122"/>
    <lineage>
        <taxon>Eukaryota</taxon>
        <taxon>Metamonada</taxon>
        <taxon>Carpediemonas-like organisms</taxon>
        <taxon>Kipferlia</taxon>
    </lineage>
</organism>
<reference evidence="1 2" key="1">
    <citation type="journal article" date="2018" name="PLoS ONE">
        <title>The draft genome of Kipferlia bialata reveals reductive genome evolution in fornicate parasites.</title>
        <authorList>
            <person name="Tanifuji G."/>
            <person name="Takabayashi S."/>
            <person name="Kume K."/>
            <person name="Takagi M."/>
            <person name="Nakayama T."/>
            <person name="Kamikawa R."/>
            <person name="Inagaki Y."/>
            <person name="Hashimoto T."/>
        </authorList>
    </citation>
    <scope>NUCLEOTIDE SEQUENCE [LARGE SCALE GENOMIC DNA]</scope>
    <source>
        <strain evidence="1">NY0173</strain>
    </source>
</reference>
<proteinExistence type="predicted"/>
<dbReference type="AlphaFoldDB" id="A0A9K3DE26"/>
<dbReference type="EMBL" id="BDIP01010017">
    <property type="protein sequence ID" value="GIQ92575.1"/>
    <property type="molecule type" value="Genomic_DNA"/>
</dbReference>
<feature type="non-terminal residue" evidence="1">
    <location>
        <position position="1"/>
    </location>
</feature>
<keyword evidence="2" id="KW-1185">Reference proteome</keyword>
<sequence>GITSTEWLQCLEKGSALSSLGLSRADGHSCFSLSLSLS</sequence>
<gene>
    <name evidence="1" type="ORF">KIPB_016422</name>
</gene>
<accession>A0A9K3DE26</accession>
<dbReference type="Proteomes" id="UP000265618">
    <property type="component" value="Unassembled WGS sequence"/>
</dbReference>
<evidence type="ECO:0000313" key="1">
    <source>
        <dbReference type="EMBL" id="GIQ92575.1"/>
    </source>
</evidence>
<protein>
    <submittedName>
        <fullName evidence="1">Uncharacterized protein</fullName>
    </submittedName>
</protein>
<evidence type="ECO:0000313" key="2">
    <source>
        <dbReference type="Proteomes" id="UP000265618"/>
    </source>
</evidence>
<name>A0A9K3DE26_9EUKA</name>
<comment type="caution">
    <text evidence="1">The sequence shown here is derived from an EMBL/GenBank/DDBJ whole genome shotgun (WGS) entry which is preliminary data.</text>
</comment>
<feature type="non-terminal residue" evidence="1">
    <location>
        <position position="38"/>
    </location>
</feature>